<feature type="compositionally biased region" description="Low complexity" evidence="2">
    <location>
        <begin position="1259"/>
        <end position="1278"/>
    </location>
</feature>
<feature type="compositionally biased region" description="Acidic residues" evidence="2">
    <location>
        <begin position="1247"/>
        <end position="1256"/>
    </location>
</feature>
<feature type="region of interest" description="Disordered" evidence="2">
    <location>
        <begin position="784"/>
        <end position="1329"/>
    </location>
</feature>
<organism evidence="4 5">
    <name type="scientific">Thalassoglobus neptunius</name>
    <dbReference type="NCBI Taxonomy" id="1938619"/>
    <lineage>
        <taxon>Bacteria</taxon>
        <taxon>Pseudomonadati</taxon>
        <taxon>Planctomycetota</taxon>
        <taxon>Planctomycetia</taxon>
        <taxon>Planctomycetales</taxon>
        <taxon>Planctomycetaceae</taxon>
        <taxon>Thalassoglobus</taxon>
    </lineage>
</organism>
<sequence length="1392" mass="154760">MQPELPEVLVNQFRQLQNRLRGTSALGGLGFTAIIAAVCVIVSIGVDLSFDLPLWLRATMLVVSLLLVALTMILWVVRPMLRRYEPTELAAYVELQNPDFDERLLSTVELLSAPDPNASPLMKHWLFRETADLTKRTDFSDAVDARRAVRYCWGGGIAVLALLLPLLFVGPAYGVLFARFVNPWGNYERVHNLMLTVVDGDRTVARHSDVTFQVEADWRLTPGELPESAWLHWTDNHGSTDQRRLDWNSESECYEGTLARVENGFRYFVRADGSKTREHDIQVVDRPEMTAFQIVLTPPAYTGLPAQQHDLVLGEIIALEQSLWMIDAEFNKPIVEAEILWLDGPARPDLEPLDDGTAIASITPLNIDPSGLVAHLEERLDQSHPSGRFQLRLQDADGLTTVLSGSRRLTIAEDLPPTIAFGDNESLTSARPDDLFPVPIIASDDYGVDQLELHCEIVRSPQLTEERVFRVDQRQLGERHVENLFELDLAQFKLSEGMRIAYRARAVDERPIPAPNETWTVKRFLPIRLDAKPYGDQTFAQRQQQTEEALKNLKSQLESQREKTEELKKQAELDVAKDNNWDNQEDVAQVREKLEKLQQQMEQLAAHMNQQPLMNQVSSQLQNAAQEPLAQAQENLNDADQAELPDKAEEFEQAIRNMLKTEKQLDQVQQDYSEAADLQRDLLELNRLAHQSERLADRVEDLEQRKSQIGEEGDALTPEQSRARQEWNLDHRDASNAQRNLSRELSELMKRQPELESSARTSVERKLAEIAHKAGQLAEEQNDIAKTHRQQAQELAKETKSLRQQEQKLANELRKAIQSLEEERDTPEEGRRTNPATHLEDAAKHLQRGDLGEALESHQKAQQVAADRLAEAQESEGSESASQLEKLIEDMKTSGQQLQQGQQNEERSENNDKRPEQGERPTNEESPANSDRSDQSEERPNGSEESASRPTSDRENDSVQGESSERSPVEASQDRVLEETDSLADEFVRTEDEFAALPTPNSSQSERRLREAKKSVSQAREQMEQAETATQQQNRTQSAHSAREAARSLEQAARNARELAGDQFQPSEMNTKTNPSDQNTASGENASSPDSAPMGSESMGSESMSASDANSESEKPTQDSGSEMNQSSQSEQGQGEQGQGEQGQGEQGQGEQGQGEQGQGEQGQGEQGQGEQGQGEQGQGQQGQGQQGQGQQQEESLISDGVGEQVASAGGHLQAAGRMLKQLGQLSSGENGDQQQASQEDQQTDSGDMEASDEGGSEGQQPSEQGSQSEQQPSSSSQALRQAAKSMRQAAGKMGMAQPGQQKPGSKPEGQQPGSSPSSESSEFGVDQLVDLSDLNLQIQSSDARDWGQLPGELQTELLNSARKRPSGEYSKLIRNYFEEIFRSRPPEVQAD</sequence>
<keyword evidence="3" id="KW-0812">Transmembrane</keyword>
<keyword evidence="5" id="KW-1185">Reference proteome</keyword>
<proteinExistence type="predicted"/>
<feature type="compositionally biased region" description="Low complexity" evidence="2">
    <location>
        <begin position="1298"/>
        <end position="1323"/>
    </location>
</feature>
<feature type="compositionally biased region" description="Basic and acidic residues" evidence="2">
    <location>
        <begin position="931"/>
        <end position="942"/>
    </location>
</feature>
<feature type="compositionally biased region" description="Low complexity" evidence="2">
    <location>
        <begin position="1091"/>
        <end position="1107"/>
    </location>
</feature>
<evidence type="ECO:0000313" key="5">
    <source>
        <dbReference type="Proteomes" id="UP000317243"/>
    </source>
</evidence>
<feature type="compositionally biased region" description="Basic and acidic residues" evidence="2">
    <location>
        <begin position="827"/>
        <end position="859"/>
    </location>
</feature>
<feature type="coiled-coil region" evidence="1">
    <location>
        <begin position="540"/>
        <end position="611"/>
    </location>
</feature>
<feature type="compositionally biased region" description="Gly residues" evidence="2">
    <location>
        <begin position="1135"/>
        <end position="1188"/>
    </location>
</feature>
<accession>A0A5C5WZD2</accession>
<evidence type="ECO:0000256" key="3">
    <source>
        <dbReference type="SAM" id="Phobius"/>
    </source>
</evidence>
<feature type="compositionally biased region" description="Basic and acidic residues" evidence="2">
    <location>
        <begin position="1005"/>
        <end position="1014"/>
    </location>
</feature>
<feature type="compositionally biased region" description="Low complexity" evidence="2">
    <location>
        <begin position="1233"/>
        <end position="1245"/>
    </location>
</feature>
<feature type="compositionally biased region" description="Basic and acidic residues" evidence="2">
    <location>
        <begin position="951"/>
        <end position="978"/>
    </location>
</feature>
<evidence type="ECO:0000256" key="1">
    <source>
        <dbReference type="SAM" id="Coils"/>
    </source>
</evidence>
<feature type="coiled-coil region" evidence="1">
    <location>
        <begin position="651"/>
        <end position="751"/>
    </location>
</feature>
<keyword evidence="3" id="KW-1133">Transmembrane helix</keyword>
<feature type="compositionally biased region" description="Low complexity" evidence="2">
    <location>
        <begin position="1025"/>
        <end position="1037"/>
    </location>
</feature>
<dbReference type="RefSeq" id="WP_197441160.1">
    <property type="nucleotide sequence ID" value="NZ_SIHI01000004.1"/>
</dbReference>
<comment type="caution">
    <text evidence="4">The sequence shown here is derived from an EMBL/GenBank/DDBJ whole genome shotgun (WGS) entry which is preliminary data.</text>
</comment>
<dbReference type="EMBL" id="SIHI01000004">
    <property type="protein sequence ID" value="TWT55451.1"/>
    <property type="molecule type" value="Genomic_DNA"/>
</dbReference>
<gene>
    <name evidence="4" type="ORF">KOR42_28370</name>
</gene>
<feature type="compositionally biased region" description="Basic and acidic residues" evidence="2">
    <location>
        <begin position="904"/>
        <end position="923"/>
    </location>
</feature>
<keyword evidence="3" id="KW-0472">Membrane</keyword>
<evidence type="ECO:0000256" key="2">
    <source>
        <dbReference type="SAM" id="MobiDB-lite"/>
    </source>
</evidence>
<feature type="transmembrane region" description="Helical" evidence="3">
    <location>
        <begin position="24"/>
        <end position="46"/>
    </location>
</feature>
<feature type="transmembrane region" description="Helical" evidence="3">
    <location>
        <begin position="58"/>
        <end position="77"/>
    </location>
</feature>
<feature type="compositionally biased region" description="Basic and acidic residues" evidence="2">
    <location>
        <begin position="795"/>
        <end position="815"/>
    </location>
</feature>
<feature type="compositionally biased region" description="Polar residues" evidence="2">
    <location>
        <begin position="1064"/>
        <end position="1090"/>
    </location>
</feature>
<reference evidence="4 5" key="1">
    <citation type="submission" date="2019-02" db="EMBL/GenBank/DDBJ databases">
        <title>Deep-cultivation of Planctomycetes and their phenomic and genomic characterization uncovers novel biology.</title>
        <authorList>
            <person name="Wiegand S."/>
            <person name="Jogler M."/>
            <person name="Boedeker C."/>
            <person name="Pinto D."/>
            <person name="Vollmers J."/>
            <person name="Rivas-Marin E."/>
            <person name="Kohn T."/>
            <person name="Peeters S.H."/>
            <person name="Heuer A."/>
            <person name="Rast P."/>
            <person name="Oberbeckmann S."/>
            <person name="Bunk B."/>
            <person name="Jeske O."/>
            <person name="Meyerdierks A."/>
            <person name="Storesund J.E."/>
            <person name="Kallscheuer N."/>
            <person name="Luecker S."/>
            <person name="Lage O.M."/>
            <person name="Pohl T."/>
            <person name="Merkel B.J."/>
            <person name="Hornburger P."/>
            <person name="Mueller R.-W."/>
            <person name="Bruemmer F."/>
            <person name="Labrenz M."/>
            <person name="Spormann A.M."/>
            <person name="Op Den Camp H."/>
            <person name="Overmann J."/>
            <person name="Amann R."/>
            <person name="Jetten M.S.M."/>
            <person name="Mascher T."/>
            <person name="Medema M.H."/>
            <person name="Devos D.P."/>
            <person name="Kaster A.-K."/>
            <person name="Ovreas L."/>
            <person name="Rohde M."/>
            <person name="Galperin M.Y."/>
            <person name="Jogler C."/>
        </authorList>
    </citation>
    <scope>NUCLEOTIDE SEQUENCE [LARGE SCALE GENOMIC DNA]</scope>
    <source>
        <strain evidence="4 5">KOR42</strain>
    </source>
</reference>
<feature type="transmembrane region" description="Helical" evidence="3">
    <location>
        <begin position="151"/>
        <end position="173"/>
    </location>
</feature>
<feature type="compositionally biased region" description="Polar residues" evidence="2">
    <location>
        <begin position="1118"/>
        <end position="1130"/>
    </location>
</feature>
<protein>
    <submittedName>
        <fullName evidence="4">Uncharacterized protein</fullName>
    </submittedName>
</protein>
<evidence type="ECO:0000313" key="4">
    <source>
        <dbReference type="EMBL" id="TWT55451.1"/>
    </source>
</evidence>
<keyword evidence="1" id="KW-0175">Coiled coil</keyword>
<dbReference type="Proteomes" id="UP000317243">
    <property type="component" value="Unassembled WGS sequence"/>
</dbReference>
<name>A0A5C5WZD2_9PLAN</name>